<dbReference type="Pfam" id="PF12854">
    <property type="entry name" value="PPR_1"/>
    <property type="match status" value="1"/>
</dbReference>
<keyword evidence="2" id="KW-0677">Repeat</keyword>
<dbReference type="EMBL" id="JBBPBM010001826">
    <property type="protein sequence ID" value="KAK8481733.1"/>
    <property type="molecule type" value="Genomic_DNA"/>
</dbReference>
<evidence type="ECO:0008006" key="6">
    <source>
        <dbReference type="Google" id="ProtNLM"/>
    </source>
</evidence>
<evidence type="ECO:0000313" key="4">
    <source>
        <dbReference type="EMBL" id="KAK8481733.1"/>
    </source>
</evidence>
<evidence type="ECO:0000256" key="1">
    <source>
        <dbReference type="ARBA" id="ARBA00007626"/>
    </source>
</evidence>
<dbReference type="PANTHER" id="PTHR47934">
    <property type="entry name" value="PENTATRICOPEPTIDE REPEAT-CONTAINING PROTEIN PET309, MITOCHONDRIAL"/>
    <property type="match status" value="1"/>
</dbReference>
<feature type="repeat" description="PPR" evidence="3">
    <location>
        <begin position="233"/>
        <end position="267"/>
    </location>
</feature>
<evidence type="ECO:0000256" key="2">
    <source>
        <dbReference type="ARBA" id="ARBA00022737"/>
    </source>
</evidence>
<organism evidence="4 5">
    <name type="scientific">Hibiscus sabdariffa</name>
    <name type="common">roselle</name>
    <dbReference type="NCBI Taxonomy" id="183260"/>
    <lineage>
        <taxon>Eukaryota</taxon>
        <taxon>Viridiplantae</taxon>
        <taxon>Streptophyta</taxon>
        <taxon>Embryophyta</taxon>
        <taxon>Tracheophyta</taxon>
        <taxon>Spermatophyta</taxon>
        <taxon>Magnoliopsida</taxon>
        <taxon>eudicotyledons</taxon>
        <taxon>Gunneridae</taxon>
        <taxon>Pentapetalae</taxon>
        <taxon>rosids</taxon>
        <taxon>malvids</taxon>
        <taxon>Malvales</taxon>
        <taxon>Malvaceae</taxon>
        <taxon>Malvoideae</taxon>
        <taxon>Hibiscus</taxon>
    </lineage>
</organism>
<dbReference type="Pfam" id="PF01535">
    <property type="entry name" value="PPR"/>
    <property type="match status" value="1"/>
</dbReference>
<dbReference type="InterPro" id="IPR051114">
    <property type="entry name" value="Mito_RNA_Proc_CCM1"/>
</dbReference>
<sequence length="548" mass="62053">MSMALFSRKLQSFFVSTSINNTSTVAVIKSIIIPSLSLMQSNNESIVDVISGLFKETRDWDTLTRTLPPVQLTHSIVQQVLLQLQLPGHARSALNFFHWSAKTQNFQHQIYSYCIAVHILVRAQQLADAKVLLHSALKTNEARSTRYCMVESLLASYKVFDSSPLVFDLLVQAYAKLRVFEDGFEVCCYLENHGLCLNLSSFNALLHGMQKSGENAMVWKVYEYMIRTRKYHNEITVRTMISALCKEGKLQTVVDLLDRIHGKRCPPIVIVNSNLVFKAIEEGRIEEGMGLLKRMLQKNLILDTIASSLVVYAKLKLGNLESAWEVYDEMLKRGFSANSFLFSSFIKAYCDRGEIQEAESMLQKMKNMGLKPYDVTFNHLIEGCYKAGEFEAGEEHFEEMISRGLVPSCSSFNEMVRGLCEIGDSEKANGFLTVVIDKGLSPDQVTYFHLMSGYEKQGKIEQVLKLYYEMEYRSLSPGLPVFTVLVRGLCNSGRLEEAEKYLRIMKGRSIGLNEGIYEALIVGHLRNGDKTKVGLLQSEMVERGMKPM</sequence>
<dbReference type="InterPro" id="IPR011990">
    <property type="entry name" value="TPR-like_helical_dom_sf"/>
</dbReference>
<dbReference type="PROSITE" id="PS51375">
    <property type="entry name" value="PPR"/>
    <property type="match status" value="7"/>
</dbReference>
<dbReference type="Proteomes" id="UP001472677">
    <property type="component" value="Unassembled WGS sequence"/>
</dbReference>
<dbReference type="NCBIfam" id="TIGR00756">
    <property type="entry name" value="PPR"/>
    <property type="match status" value="5"/>
</dbReference>
<comment type="similarity">
    <text evidence="1">Belongs to the PPR family. P subfamily.</text>
</comment>
<dbReference type="SUPFAM" id="SSF48452">
    <property type="entry name" value="TPR-like"/>
    <property type="match status" value="1"/>
</dbReference>
<feature type="repeat" description="PPR" evidence="3">
    <location>
        <begin position="303"/>
        <end position="337"/>
    </location>
</feature>
<keyword evidence="5" id="KW-1185">Reference proteome</keyword>
<accession>A0ABR1ZM66</accession>
<comment type="caution">
    <text evidence="4">The sequence shown here is derived from an EMBL/GenBank/DDBJ whole genome shotgun (WGS) entry which is preliminary data.</text>
</comment>
<dbReference type="PANTHER" id="PTHR47934:SF6">
    <property type="entry name" value="MITOCHONDRIAL GROUP I INTRON SPLICING FACTOR CCM1-RELATED"/>
    <property type="match status" value="1"/>
</dbReference>
<feature type="repeat" description="PPR" evidence="3">
    <location>
        <begin position="408"/>
        <end position="442"/>
    </location>
</feature>
<feature type="repeat" description="PPR" evidence="3">
    <location>
        <begin position="478"/>
        <end position="512"/>
    </location>
</feature>
<dbReference type="Pfam" id="PF13041">
    <property type="entry name" value="PPR_2"/>
    <property type="match status" value="2"/>
</dbReference>
<proteinExistence type="inferred from homology"/>
<dbReference type="InterPro" id="IPR002885">
    <property type="entry name" value="PPR_rpt"/>
</dbReference>
<protein>
    <recommendedName>
        <fullName evidence="6">Pentatricopeptide repeat-containing protein</fullName>
    </recommendedName>
</protein>
<dbReference type="Gene3D" id="1.25.40.10">
    <property type="entry name" value="Tetratricopeptide repeat domain"/>
    <property type="match status" value="4"/>
</dbReference>
<feature type="repeat" description="PPR" evidence="3">
    <location>
        <begin position="373"/>
        <end position="407"/>
    </location>
</feature>
<feature type="repeat" description="PPR" evidence="3">
    <location>
        <begin position="443"/>
        <end position="477"/>
    </location>
</feature>
<gene>
    <name evidence="4" type="ORF">V6N12_073878</name>
</gene>
<name>A0ABR1ZM66_9ROSI</name>
<evidence type="ECO:0000313" key="5">
    <source>
        <dbReference type="Proteomes" id="UP001472677"/>
    </source>
</evidence>
<evidence type="ECO:0000256" key="3">
    <source>
        <dbReference type="PROSITE-ProRule" id="PRU00708"/>
    </source>
</evidence>
<reference evidence="4 5" key="1">
    <citation type="journal article" date="2024" name="G3 (Bethesda)">
        <title>Genome assembly of Hibiscus sabdariffa L. provides insights into metabolisms of medicinal natural products.</title>
        <authorList>
            <person name="Kim T."/>
        </authorList>
    </citation>
    <scope>NUCLEOTIDE SEQUENCE [LARGE SCALE GENOMIC DNA]</scope>
    <source>
        <strain evidence="4">TK-2024</strain>
        <tissue evidence="4">Old leaves</tissue>
    </source>
</reference>
<feature type="repeat" description="PPR" evidence="3">
    <location>
        <begin position="338"/>
        <end position="372"/>
    </location>
</feature>